<accession>A0A2P9HKX6</accession>
<dbReference type="InterPro" id="IPR025686">
    <property type="entry name" value="Glucos_trans_II"/>
</dbReference>
<feature type="transmembrane region" description="Helical" evidence="1">
    <location>
        <begin position="193"/>
        <end position="215"/>
    </location>
</feature>
<reference evidence="3" key="1">
    <citation type="submission" date="2017-12" db="EMBL/GenBank/DDBJ databases">
        <authorList>
            <person name="Diaz M."/>
        </authorList>
    </citation>
    <scope>NUCLEOTIDE SEQUENCE [LARGE SCALE GENOMIC DNA]</scope>
    <source>
        <strain evidence="3">FI11154</strain>
    </source>
</reference>
<proteinExistence type="predicted"/>
<dbReference type="AlphaFoldDB" id="A0A2P9HKX6"/>
<dbReference type="Pfam" id="PF14264">
    <property type="entry name" value="Glucos_trans_II"/>
    <property type="match status" value="1"/>
</dbReference>
<feature type="transmembrane region" description="Helical" evidence="1">
    <location>
        <begin position="12"/>
        <end position="29"/>
    </location>
</feature>
<dbReference type="Proteomes" id="UP000246073">
    <property type="component" value="Unassembled WGS sequence"/>
</dbReference>
<feature type="transmembrane region" description="Helical" evidence="1">
    <location>
        <begin position="72"/>
        <end position="89"/>
    </location>
</feature>
<dbReference type="EMBL" id="OOFM01000005">
    <property type="protein sequence ID" value="SPL64794.1"/>
    <property type="molecule type" value="Genomic_DNA"/>
</dbReference>
<keyword evidence="1" id="KW-0472">Membrane</keyword>
<organism evidence="2 3">
    <name type="scientific">Ochrobactrum soli</name>
    <dbReference type="NCBI Taxonomy" id="2448455"/>
    <lineage>
        <taxon>Bacteria</taxon>
        <taxon>Pseudomonadati</taxon>
        <taxon>Pseudomonadota</taxon>
        <taxon>Alphaproteobacteria</taxon>
        <taxon>Hyphomicrobiales</taxon>
        <taxon>Brucellaceae</taxon>
        <taxon>Brucella/Ochrobactrum group</taxon>
        <taxon>Ochrobactrum</taxon>
    </lineage>
</organism>
<keyword evidence="1" id="KW-1133">Transmembrane helix</keyword>
<dbReference type="RefSeq" id="WP_109368558.1">
    <property type="nucleotide sequence ID" value="NZ_OOFM01000005.1"/>
</dbReference>
<sequence>MIDLTLNKKTAFIAFAITIAYFSILRHGLSYTDDHIRIITGNSLFLYVGRPIAEAMTLFASWGKPVFDASPLSQFIAIGALVFFCIAYFNTISDIPAYIAICASITIGLNPMIMENMSYKFDAAPMIVSLCLAAAPMYFPWTGVRYFLLTSFFLLLSFMTYQAGVSAFIASVSGGIVISILNNDDFKNYIRKTLVNALCLLFSGLLYKIIIILFFNRFLYDGSWGGVHSKIVNTDNVIVSLYNNYIAYFYFIYENIINSPFGFSYITILLFFLFTVIFRLLDSDCIYQWYFKLPLLIFAIFVLITSPLGLQFILNSPVIQPRTLYVFGLVTAILIYIGFRFHKYNIVKRVMILPIFTLLFQSLSFAFLVGNIQSQQNRWESLIASSLVNDLASASKAYGNKIQLQGTLKYSPESQLSISKYSLLNYIARYHIGDIWTFPAFLSSAGLKLDILPSTPTFNGDKILLSNGLGYSIYRKDNDGTLLLVFEQLE</sequence>
<protein>
    <submittedName>
        <fullName evidence="2">Phage protein</fullName>
    </submittedName>
</protein>
<feature type="transmembrane region" description="Helical" evidence="1">
    <location>
        <begin position="159"/>
        <end position="181"/>
    </location>
</feature>
<keyword evidence="1" id="KW-0812">Transmembrane</keyword>
<name>A0A2P9HKX6_9HYPH</name>
<feature type="transmembrane region" description="Helical" evidence="1">
    <location>
        <begin position="95"/>
        <end position="114"/>
    </location>
</feature>
<evidence type="ECO:0000313" key="3">
    <source>
        <dbReference type="Proteomes" id="UP000246073"/>
    </source>
</evidence>
<feature type="transmembrane region" description="Helical" evidence="1">
    <location>
        <begin position="263"/>
        <end position="281"/>
    </location>
</feature>
<feature type="transmembrane region" description="Helical" evidence="1">
    <location>
        <begin position="351"/>
        <end position="370"/>
    </location>
</feature>
<evidence type="ECO:0000256" key="1">
    <source>
        <dbReference type="SAM" id="Phobius"/>
    </source>
</evidence>
<feature type="transmembrane region" description="Helical" evidence="1">
    <location>
        <begin position="293"/>
        <end position="313"/>
    </location>
</feature>
<feature type="transmembrane region" description="Helical" evidence="1">
    <location>
        <begin position="319"/>
        <end position="339"/>
    </location>
</feature>
<feature type="transmembrane region" description="Helical" evidence="1">
    <location>
        <begin position="121"/>
        <end position="139"/>
    </location>
</feature>
<evidence type="ECO:0000313" key="2">
    <source>
        <dbReference type="EMBL" id="SPL64794.1"/>
    </source>
</evidence>
<gene>
    <name evidence="2" type="ORF">OHAE_661</name>
</gene>